<reference evidence="1 3" key="2">
    <citation type="journal article" date="2014" name="BMC Genomics">
        <title>An improved genome release (version Mt4.0) for the model legume Medicago truncatula.</title>
        <authorList>
            <person name="Tang H."/>
            <person name="Krishnakumar V."/>
            <person name="Bidwell S."/>
            <person name="Rosen B."/>
            <person name="Chan A."/>
            <person name="Zhou S."/>
            <person name="Gentzbittel L."/>
            <person name="Childs K.L."/>
            <person name="Yandell M."/>
            <person name="Gundlach H."/>
            <person name="Mayer K.F."/>
            <person name="Schwartz D.C."/>
            <person name="Town C.D."/>
        </authorList>
    </citation>
    <scope>GENOME REANNOTATION</scope>
    <source>
        <strain evidence="2 3">cv. Jemalong A17</strain>
    </source>
</reference>
<dbReference type="EMBL" id="CM001220">
    <property type="protein sequence ID" value="AES89996.1"/>
    <property type="molecule type" value="Genomic_DNA"/>
</dbReference>
<proteinExistence type="predicted"/>
<organism evidence="1 3">
    <name type="scientific">Medicago truncatula</name>
    <name type="common">Barrel medic</name>
    <name type="synonym">Medicago tribuloides</name>
    <dbReference type="NCBI Taxonomy" id="3880"/>
    <lineage>
        <taxon>Eukaryota</taxon>
        <taxon>Viridiplantae</taxon>
        <taxon>Streptophyta</taxon>
        <taxon>Embryophyta</taxon>
        <taxon>Tracheophyta</taxon>
        <taxon>Spermatophyta</taxon>
        <taxon>Magnoliopsida</taxon>
        <taxon>eudicotyledons</taxon>
        <taxon>Gunneridae</taxon>
        <taxon>Pentapetalae</taxon>
        <taxon>rosids</taxon>
        <taxon>fabids</taxon>
        <taxon>Fabales</taxon>
        <taxon>Fabaceae</taxon>
        <taxon>Papilionoideae</taxon>
        <taxon>50 kb inversion clade</taxon>
        <taxon>NPAAA clade</taxon>
        <taxon>Hologalegina</taxon>
        <taxon>IRL clade</taxon>
        <taxon>Trifolieae</taxon>
        <taxon>Medicago</taxon>
    </lineage>
</organism>
<protein>
    <submittedName>
        <fullName evidence="1 2">Uncharacterized protein</fullName>
    </submittedName>
</protein>
<evidence type="ECO:0000313" key="1">
    <source>
        <dbReference type="EMBL" id="AES89996.1"/>
    </source>
</evidence>
<name>G7JHH9_MEDTR</name>
<reference evidence="2" key="3">
    <citation type="submission" date="2015-04" db="UniProtKB">
        <authorList>
            <consortium name="EnsemblPlants"/>
        </authorList>
    </citation>
    <scope>IDENTIFICATION</scope>
    <source>
        <strain evidence="2">cv. Jemalong A17</strain>
    </source>
</reference>
<dbReference type="EnsemblPlants" id="AES89996">
    <property type="protein sequence ID" value="AES89996"/>
    <property type="gene ID" value="MTR_4g083040"/>
</dbReference>
<dbReference type="Proteomes" id="UP000002051">
    <property type="component" value="Chromosome 4"/>
</dbReference>
<dbReference type="AlphaFoldDB" id="G7JHH9"/>
<dbReference type="PaxDb" id="3880-AES89996"/>
<accession>G7JHH9</accession>
<reference evidence="1 3" key="1">
    <citation type="journal article" date="2011" name="Nature">
        <title>The Medicago genome provides insight into the evolution of rhizobial symbioses.</title>
        <authorList>
            <person name="Young N.D."/>
            <person name="Debelle F."/>
            <person name="Oldroyd G.E."/>
            <person name="Geurts R."/>
            <person name="Cannon S.B."/>
            <person name="Udvardi M.K."/>
            <person name="Benedito V.A."/>
            <person name="Mayer K.F."/>
            <person name="Gouzy J."/>
            <person name="Schoof H."/>
            <person name="Van de Peer Y."/>
            <person name="Proost S."/>
            <person name="Cook D.R."/>
            <person name="Meyers B.C."/>
            <person name="Spannagl M."/>
            <person name="Cheung F."/>
            <person name="De Mita S."/>
            <person name="Krishnakumar V."/>
            <person name="Gundlach H."/>
            <person name="Zhou S."/>
            <person name="Mudge J."/>
            <person name="Bharti A.K."/>
            <person name="Murray J.D."/>
            <person name="Naoumkina M.A."/>
            <person name="Rosen B."/>
            <person name="Silverstein K.A."/>
            <person name="Tang H."/>
            <person name="Rombauts S."/>
            <person name="Zhao P.X."/>
            <person name="Zhou P."/>
            <person name="Barbe V."/>
            <person name="Bardou P."/>
            <person name="Bechner M."/>
            <person name="Bellec A."/>
            <person name="Berger A."/>
            <person name="Berges H."/>
            <person name="Bidwell S."/>
            <person name="Bisseling T."/>
            <person name="Choisne N."/>
            <person name="Couloux A."/>
            <person name="Denny R."/>
            <person name="Deshpande S."/>
            <person name="Dai X."/>
            <person name="Doyle J.J."/>
            <person name="Dudez A.M."/>
            <person name="Farmer A.D."/>
            <person name="Fouteau S."/>
            <person name="Franken C."/>
            <person name="Gibelin C."/>
            <person name="Gish J."/>
            <person name="Goldstein S."/>
            <person name="Gonzalez A.J."/>
            <person name="Green P.J."/>
            <person name="Hallab A."/>
            <person name="Hartog M."/>
            <person name="Hua A."/>
            <person name="Humphray S.J."/>
            <person name="Jeong D.H."/>
            <person name="Jing Y."/>
            <person name="Jocker A."/>
            <person name="Kenton S.M."/>
            <person name="Kim D.J."/>
            <person name="Klee K."/>
            <person name="Lai H."/>
            <person name="Lang C."/>
            <person name="Lin S."/>
            <person name="Macmil S.L."/>
            <person name="Magdelenat G."/>
            <person name="Matthews L."/>
            <person name="McCorrison J."/>
            <person name="Monaghan E.L."/>
            <person name="Mun J.H."/>
            <person name="Najar F.Z."/>
            <person name="Nicholson C."/>
            <person name="Noirot C."/>
            <person name="O'Bleness M."/>
            <person name="Paule C.R."/>
            <person name="Poulain J."/>
            <person name="Prion F."/>
            <person name="Qin B."/>
            <person name="Qu C."/>
            <person name="Retzel E.F."/>
            <person name="Riddle C."/>
            <person name="Sallet E."/>
            <person name="Samain S."/>
            <person name="Samson N."/>
            <person name="Sanders I."/>
            <person name="Saurat O."/>
            <person name="Scarpelli C."/>
            <person name="Schiex T."/>
            <person name="Segurens B."/>
            <person name="Severin A.J."/>
            <person name="Sherrier D.J."/>
            <person name="Shi R."/>
            <person name="Sims S."/>
            <person name="Singer S.R."/>
            <person name="Sinharoy S."/>
            <person name="Sterck L."/>
            <person name="Viollet A."/>
            <person name="Wang B.B."/>
            <person name="Wang K."/>
            <person name="Wang M."/>
            <person name="Wang X."/>
            <person name="Warfsmann J."/>
            <person name="Weissenbach J."/>
            <person name="White D.D."/>
            <person name="White J.D."/>
            <person name="Wiley G.B."/>
            <person name="Wincker P."/>
            <person name="Xing Y."/>
            <person name="Yang L."/>
            <person name="Yao Z."/>
            <person name="Ying F."/>
            <person name="Zhai J."/>
            <person name="Zhou L."/>
            <person name="Zuber A."/>
            <person name="Denarie J."/>
            <person name="Dixon R.A."/>
            <person name="May G.D."/>
            <person name="Schwartz D.C."/>
            <person name="Rogers J."/>
            <person name="Quetier F."/>
            <person name="Town C.D."/>
            <person name="Roe B.A."/>
        </authorList>
    </citation>
    <scope>NUCLEOTIDE SEQUENCE [LARGE SCALE GENOMIC DNA]</scope>
    <source>
        <strain evidence="1">A17</strain>
        <strain evidence="2 3">cv. Jemalong A17</strain>
    </source>
</reference>
<gene>
    <name evidence="1" type="ordered locus">MTR_4g083040</name>
</gene>
<dbReference type="HOGENOM" id="CLU_1505650_0_0_1"/>
<evidence type="ECO:0000313" key="2">
    <source>
        <dbReference type="EnsemblPlants" id="AES89996"/>
    </source>
</evidence>
<keyword evidence="3" id="KW-1185">Reference proteome</keyword>
<sequence length="179" mass="20614">MVSDLLALASYKVQLMRQRELLARRGSSLARARRYRYVQTIPRAPTDIELIAADDVAHTFTEFALHVLSHQDRGHPVPDNQPWAHTGGYMRWFIRVSHPIVNPHVAIPDYAAAAPPRHVPPYEEVIVEQLWARHPPDPYHIISNIRVRMDGAMGHPAVFHNPEEVMRLMQGIHFEWSML</sequence>
<evidence type="ECO:0000313" key="3">
    <source>
        <dbReference type="Proteomes" id="UP000002051"/>
    </source>
</evidence>